<dbReference type="PANTHER" id="PTHR43157:SF31">
    <property type="entry name" value="PHOSPHATIDYLINOSITOL-GLYCAN BIOSYNTHESIS CLASS F PROTEIN"/>
    <property type="match status" value="1"/>
</dbReference>
<organism evidence="2 3">
    <name type="scientific">Lasiosphaeris hirsuta</name>
    <dbReference type="NCBI Taxonomy" id="260670"/>
    <lineage>
        <taxon>Eukaryota</taxon>
        <taxon>Fungi</taxon>
        <taxon>Dikarya</taxon>
        <taxon>Ascomycota</taxon>
        <taxon>Pezizomycotina</taxon>
        <taxon>Sordariomycetes</taxon>
        <taxon>Sordariomycetidae</taxon>
        <taxon>Sordariales</taxon>
        <taxon>Lasiosphaeriaceae</taxon>
        <taxon>Lasiosphaeris</taxon>
    </lineage>
</organism>
<dbReference type="PANTHER" id="PTHR43157">
    <property type="entry name" value="PHOSPHATIDYLINOSITOL-GLYCAN BIOSYNTHESIS CLASS F PROTEIN-RELATED"/>
    <property type="match status" value="1"/>
</dbReference>
<dbReference type="EMBL" id="JAUKUA010000007">
    <property type="protein sequence ID" value="KAK0704530.1"/>
    <property type="molecule type" value="Genomic_DNA"/>
</dbReference>
<reference evidence="2" key="1">
    <citation type="submission" date="2023-06" db="EMBL/GenBank/DDBJ databases">
        <title>Genome-scale phylogeny and comparative genomics of the fungal order Sordariales.</title>
        <authorList>
            <consortium name="Lawrence Berkeley National Laboratory"/>
            <person name="Hensen N."/>
            <person name="Bonometti L."/>
            <person name="Westerberg I."/>
            <person name="Brannstrom I.O."/>
            <person name="Guillou S."/>
            <person name="Cros-Aarteil S."/>
            <person name="Calhoun S."/>
            <person name="Haridas S."/>
            <person name="Kuo A."/>
            <person name="Mondo S."/>
            <person name="Pangilinan J."/>
            <person name="Riley R."/>
            <person name="Labutti K."/>
            <person name="Andreopoulos B."/>
            <person name="Lipzen A."/>
            <person name="Chen C."/>
            <person name="Yanf M."/>
            <person name="Daum C."/>
            <person name="Ng V."/>
            <person name="Clum A."/>
            <person name="Steindorff A."/>
            <person name="Ohm R."/>
            <person name="Martin F."/>
            <person name="Silar P."/>
            <person name="Natvig D."/>
            <person name="Lalanne C."/>
            <person name="Gautier V."/>
            <person name="Ament-Velasquez S.L."/>
            <person name="Kruys A."/>
            <person name="Hutchinson M.I."/>
            <person name="Powell A.J."/>
            <person name="Barry K."/>
            <person name="Miller A.N."/>
            <person name="Grigoriev I.V."/>
            <person name="Debuchy R."/>
            <person name="Gladieux P."/>
            <person name="Thoren M.H."/>
            <person name="Johannesson H."/>
        </authorList>
    </citation>
    <scope>NUCLEOTIDE SEQUENCE</scope>
    <source>
        <strain evidence="2">SMH4607-1</strain>
    </source>
</reference>
<dbReference type="InterPro" id="IPR036291">
    <property type="entry name" value="NAD(P)-bd_dom_sf"/>
</dbReference>
<sequence>MSFRDQVIQPSLLDHLITDQTIMITGANKGLSLEAAYHFVWLEAAKVILGCRSIVDGEAAATDIPSSSGRHNLNVCEAWELNLTNFSSLQRFLALICNYFIHSS</sequence>
<gene>
    <name evidence="2" type="ORF">B0H67DRAFT_591597</name>
</gene>
<proteinExistence type="predicted"/>
<evidence type="ECO:0000256" key="1">
    <source>
        <dbReference type="ARBA" id="ARBA00023002"/>
    </source>
</evidence>
<dbReference type="GO" id="GO:0016491">
    <property type="term" value="F:oxidoreductase activity"/>
    <property type="evidence" value="ECO:0007669"/>
    <property type="project" value="UniProtKB-KW"/>
</dbReference>
<keyword evidence="1" id="KW-0560">Oxidoreductase</keyword>
<evidence type="ECO:0000313" key="2">
    <source>
        <dbReference type="EMBL" id="KAK0704530.1"/>
    </source>
</evidence>
<evidence type="ECO:0000313" key="3">
    <source>
        <dbReference type="Proteomes" id="UP001172102"/>
    </source>
</evidence>
<dbReference type="SUPFAM" id="SSF51735">
    <property type="entry name" value="NAD(P)-binding Rossmann-fold domains"/>
    <property type="match status" value="1"/>
</dbReference>
<comment type="caution">
    <text evidence="2">The sequence shown here is derived from an EMBL/GenBank/DDBJ whole genome shotgun (WGS) entry which is preliminary data.</text>
</comment>
<protein>
    <submittedName>
        <fullName evidence="2">Uncharacterized protein</fullName>
    </submittedName>
</protein>
<accession>A0AA39ZVY1</accession>
<dbReference type="Gene3D" id="3.40.50.720">
    <property type="entry name" value="NAD(P)-binding Rossmann-like Domain"/>
    <property type="match status" value="1"/>
</dbReference>
<dbReference type="AlphaFoldDB" id="A0AA39ZVY1"/>
<dbReference type="Proteomes" id="UP001172102">
    <property type="component" value="Unassembled WGS sequence"/>
</dbReference>
<name>A0AA39ZVY1_9PEZI</name>
<keyword evidence="3" id="KW-1185">Reference proteome</keyword>